<keyword evidence="4 7" id="KW-1133">Transmembrane helix</keyword>
<evidence type="ECO:0000256" key="4">
    <source>
        <dbReference type="ARBA" id="ARBA00022989"/>
    </source>
</evidence>
<keyword evidence="2" id="KW-1003">Cell membrane</keyword>
<evidence type="ECO:0000256" key="1">
    <source>
        <dbReference type="ARBA" id="ARBA00004651"/>
    </source>
</evidence>
<dbReference type="InterPro" id="IPR032807">
    <property type="entry name" value="GNVR"/>
</dbReference>
<dbReference type="PANTHER" id="PTHR32309">
    <property type="entry name" value="TYROSINE-PROTEIN KINASE"/>
    <property type="match status" value="1"/>
</dbReference>
<dbReference type="GO" id="GO:0005886">
    <property type="term" value="C:plasma membrane"/>
    <property type="evidence" value="ECO:0007669"/>
    <property type="project" value="UniProtKB-SubCell"/>
</dbReference>
<evidence type="ECO:0000259" key="9">
    <source>
        <dbReference type="Pfam" id="PF13807"/>
    </source>
</evidence>
<evidence type="ECO:0000259" key="8">
    <source>
        <dbReference type="Pfam" id="PF02706"/>
    </source>
</evidence>
<dbReference type="Pfam" id="PF13807">
    <property type="entry name" value="GNVR"/>
    <property type="match status" value="1"/>
</dbReference>
<dbReference type="Proteomes" id="UP000568888">
    <property type="component" value="Unassembled WGS sequence"/>
</dbReference>
<accession>A0A6V8MUI3</accession>
<comment type="subcellular location">
    <subcellularLocation>
        <location evidence="1">Cell membrane</location>
        <topology evidence="1">Multi-pass membrane protein</topology>
    </subcellularLocation>
</comment>
<dbReference type="EMBL" id="BLXY01000002">
    <property type="protein sequence ID" value="GFO63848.1"/>
    <property type="molecule type" value="Genomic_DNA"/>
</dbReference>
<gene>
    <name evidence="10" type="ORF">GMPD_17670</name>
</gene>
<feature type="transmembrane region" description="Helical" evidence="7">
    <location>
        <begin position="348"/>
        <end position="367"/>
    </location>
</feature>
<evidence type="ECO:0000313" key="11">
    <source>
        <dbReference type="Proteomes" id="UP000568888"/>
    </source>
</evidence>
<keyword evidence="3 7" id="KW-0812">Transmembrane</keyword>
<keyword evidence="5 7" id="KW-0472">Membrane</keyword>
<name>A0A6V8MUI3_9BACT</name>
<feature type="coiled-coil region" evidence="6">
    <location>
        <begin position="181"/>
        <end position="245"/>
    </location>
</feature>
<dbReference type="GO" id="GO:0004713">
    <property type="term" value="F:protein tyrosine kinase activity"/>
    <property type="evidence" value="ECO:0007669"/>
    <property type="project" value="TreeGrafter"/>
</dbReference>
<feature type="transmembrane region" description="Helical" evidence="7">
    <location>
        <begin position="27"/>
        <end position="50"/>
    </location>
</feature>
<evidence type="ECO:0000256" key="7">
    <source>
        <dbReference type="SAM" id="Phobius"/>
    </source>
</evidence>
<dbReference type="RefSeq" id="WP_183346673.1">
    <property type="nucleotide sequence ID" value="NZ_BLXY01000002.1"/>
</dbReference>
<organism evidence="10 11">
    <name type="scientific">Geomonas paludis</name>
    <dbReference type="NCBI Taxonomy" id="2740185"/>
    <lineage>
        <taxon>Bacteria</taxon>
        <taxon>Pseudomonadati</taxon>
        <taxon>Thermodesulfobacteriota</taxon>
        <taxon>Desulfuromonadia</taxon>
        <taxon>Geobacterales</taxon>
        <taxon>Geobacteraceae</taxon>
        <taxon>Geomonas</taxon>
    </lineage>
</organism>
<protein>
    <submittedName>
        <fullName evidence="10">Polysaccharide chain length determinant protein</fullName>
    </submittedName>
</protein>
<feature type="domain" description="Tyrosine-protein kinase G-rich" evidence="9">
    <location>
        <begin position="296"/>
        <end position="366"/>
    </location>
</feature>
<comment type="caution">
    <text evidence="10">The sequence shown here is derived from an EMBL/GenBank/DDBJ whole genome shotgun (WGS) entry which is preliminary data.</text>
</comment>
<feature type="domain" description="Polysaccharide chain length determinant N-terminal" evidence="8">
    <location>
        <begin position="10"/>
        <end position="105"/>
    </location>
</feature>
<evidence type="ECO:0000256" key="3">
    <source>
        <dbReference type="ARBA" id="ARBA00022692"/>
    </source>
</evidence>
<dbReference type="InterPro" id="IPR050445">
    <property type="entry name" value="Bact_polysacc_biosynth/exp"/>
</dbReference>
<reference evidence="11" key="1">
    <citation type="submission" date="2020-06" db="EMBL/GenBank/DDBJ databases">
        <title>Draft genomic sequecing of Geomonas sp. Red736.</title>
        <authorList>
            <person name="Itoh H."/>
            <person name="Xu Z.X."/>
            <person name="Ushijima N."/>
            <person name="Masuda Y."/>
            <person name="Shiratori Y."/>
            <person name="Senoo K."/>
        </authorList>
    </citation>
    <scope>NUCLEOTIDE SEQUENCE [LARGE SCALE GENOMIC DNA]</scope>
    <source>
        <strain evidence="11">Red736</strain>
    </source>
</reference>
<keyword evidence="6" id="KW-0175">Coiled coil</keyword>
<dbReference type="Pfam" id="PF02706">
    <property type="entry name" value="Wzz"/>
    <property type="match status" value="1"/>
</dbReference>
<proteinExistence type="predicted"/>
<evidence type="ECO:0000313" key="10">
    <source>
        <dbReference type="EMBL" id="GFO63848.1"/>
    </source>
</evidence>
<evidence type="ECO:0000256" key="5">
    <source>
        <dbReference type="ARBA" id="ARBA00023136"/>
    </source>
</evidence>
<evidence type="ECO:0000256" key="6">
    <source>
        <dbReference type="SAM" id="Coils"/>
    </source>
</evidence>
<feature type="transmembrane region" description="Helical" evidence="7">
    <location>
        <begin position="70"/>
        <end position="94"/>
    </location>
</feature>
<dbReference type="InterPro" id="IPR003856">
    <property type="entry name" value="LPS_length_determ_N"/>
</dbReference>
<dbReference type="AlphaFoldDB" id="A0A6V8MUI3"/>
<dbReference type="PANTHER" id="PTHR32309:SF13">
    <property type="entry name" value="FERRIC ENTEROBACTIN TRANSPORT PROTEIN FEPE"/>
    <property type="match status" value="1"/>
</dbReference>
<evidence type="ECO:0000256" key="2">
    <source>
        <dbReference type="ARBA" id="ARBA00022475"/>
    </source>
</evidence>
<sequence length="392" mass="42025">MEAEERFVDDEIKVLELLRVVVQRKMLIFAVCAVVAVVTAGYSLTLPNIYPATARVLPPQKESGGGISALLGQAGGGLAGLAAAGFTGGSDLYLGILRSRSVADAIIKRPEFAEGFRGKTMEMARLHLAAAVKFQAGKDGIITITAEDKDPKRAALLANAFVEELGKTTVRLNLSKAGGERAFLEKRLEVVKRDLKAAEEDVKSFAQSNKIVQVESQAKASIEGIAKLRAELASKEVQLAVLSSKQTDQSPEVKAVQSSIRGLKSQIGALTGGGGSVQAIPAAGEVPGVGLEYSRRMRNLKAQEAIFEQLTKQYEVAKLNEAKDASALQVLDEAVVPTEKSRPARARMVVVATAVAFFAGVLLAFLLEYLSNLSEEERSTFSEIKKYAFRMK</sequence>